<name>A0A8J3P8T6_9ACTN</name>
<dbReference type="Gene3D" id="1.10.4080.10">
    <property type="entry name" value="ADP-ribosylation/Crystallin J1"/>
    <property type="match status" value="1"/>
</dbReference>
<keyword evidence="3" id="KW-0479">Metal-binding</keyword>
<evidence type="ECO:0000313" key="6">
    <source>
        <dbReference type="Proteomes" id="UP000630887"/>
    </source>
</evidence>
<comment type="cofactor">
    <cofactor evidence="3">
        <name>Mg(2+)</name>
        <dbReference type="ChEBI" id="CHEBI:18420"/>
    </cofactor>
    <text evidence="3">Binds 2 magnesium ions per subunit.</text>
</comment>
<dbReference type="InterPro" id="IPR050792">
    <property type="entry name" value="ADP-ribosylglycohydrolase"/>
</dbReference>
<feature type="binding site" evidence="3">
    <location>
        <position position="277"/>
    </location>
    <ligand>
        <name>Mg(2+)</name>
        <dbReference type="ChEBI" id="CHEBI:18420"/>
        <label>1</label>
    </ligand>
</feature>
<evidence type="ECO:0000313" key="5">
    <source>
        <dbReference type="EMBL" id="GIG06041.1"/>
    </source>
</evidence>
<dbReference type="RefSeq" id="WP_203692430.1">
    <property type="nucleotide sequence ID" value="NZ_BONI01000019.1"/>
</dbReference>
<proteinExistence type="inferred from homology"/>
<dbReference type="InterPro" id="IPR036705">
    <property type="entry name" value="Ribosyl_crysJ1_sf"/>
</dbReference>
<evidence type="ECO:0000256" key="1">
    <source>
        <dbReference type="ARBA" id="ARBA00010702"/>
    </source>
</evidence>
<dbReference type="GO" id="GO:0046872">
    <property type="term" value="F:metal ion binding"/>
    <property type="evidence" value="ECO:0007669"/>
    <property type="project" value="UniProtKB-KW"/>
</dbReference>
<dbReference type="PANTHER" id="PTHR16222">
    <property type="entry name" value="ADP-RIBOSYLGLYCOHYDROLASE"/>
    <property type="match status" value="1"/>
</dbReference>
<dbReference type="Proteomes" id="UP000630887">
    <property type="component" value="Unassembled WGS sequence"/>
</dbReference>
<feature type="region of interest" description="Disordered" evidence="4">
    <location>
        <begin position="325"/>
        <end position="351"/>
    </location>
</feature>
<protein>
    <submittedName>
        <fullName evidence="5">ADP-ribosylglycohydrolase family protein</fullName>
    </submittedName>
</protein>
<dbReference type="GO" id="GO:0016787">
    <property type="term" value="F:hydrolase activity"/>
    <property type="evidence" value="ECO:0007669"/>
    <property type="project" value="UniProtKB-KW"/>
</dbReference>
<gene>
    <name evidence="5" type="ORF">Cco03nite_27410</name>
</gene>
<evidence type="ECO:0000256" key="2">
    <source>
        <dbReference type="ARBA" id="ARBA00022801"/>
    </source>
</evidence>
<accession>A0A8J3P8T6</accession>
<sequence>MKITVTTMLDQSQLLRRAHGSMLMAARADLLAAPLHEAAMPDPARVEAVLRDRRARPSQPSAAATQLLILAEHLGRHAGRVHDDALALELAREWPEDRPELADTGTARVLSAVRRGVRWSQVAPTVHDGQGSFGSVAAVRAGAVGLLPDAGMGTVAALARRAAGITHSHPLARDAAAATATAVALAARGQPLAPADKYHFLDLVTAQLRTSEFRAALGEVQTLVRHRSAPADTAATVGSGRAALRCVPAALTAFLRHPDDPVAAIRYAMMMGGQARTVATIVGAVCGARHPEHSLAVAARPDVTRGLRIQAAAAALARLATGRRAAGLRRGRPEGGPVPQLSPSSGRRAGG</sequence>
<evidence type="ECO:0000256" key="4">
    <source>
        <dbReference type="SAM" id="MobiDB-lite"/>
    </source>
</evidence>
<dbReference type="SUPFAM" id="SSF101478">
    <property type="entry name" value="ADP-ribosylglycohydrolase"/>
    <property type="match status" value="1"/>
</dbReference>
<comment type="caution">
    <text evidence="5">The sequence shown here is derived from an EMBL/GenBank/DDBJ whole genome shotgun (WGS) entry which is preliminary data.</text>
</comment>
<dbReference type="InterPro" id="IPR005502">
    <property type="entry name" value="Ribosyl_crysJ1"/>
</dbReference>
<keyword evidence="3" id="KW-0460">Magnesium</keyword>
<keyword evidence="2" id="KW-0378">Hydrolase</keyword>
<dbReference type="PANTHER" id="PTHR16222:SF24">
    <property type="entry name" value="ADP-RIBOSYLHYDROLASE ARH3"/>
    <property type="match status" value="1"/>
</dbReference>
<comment type="similarity">
    <text evidence="1">Belongs to the ADP-ribosylglycohydrolase family.</text>
</comment>
<dbReference type="Pfam" id="PF03747">
    <property type="entry name" value="ADP_ribosyl_GH"/>
    <property type="match status" value="1"/>
</dbReference>
<dbReference type="EMBL" id="BONI01000019">
    <property type="protein sequence ID" value="GIG06041.1"/>
    <property type="molecule type" value="Genomic_DNA"/>
</dbReference>
<keyword evidence="6" id="KW-1185">Reference proteome</keyword>
<dbReference type="AlphaFoldDB" id="A0A8J3P8T6"/>
<reference evidence="5 6" key="1">
    <citation type="submission" date="2021-01" db="EMBL/GenBank/DDBJ databases">
        <title>Whole genome shotgun sequence of Catellatospora coxensis NBRC 107359.</title>
        <authorList>
            <person name="Komaki H."/>
            <person name="Tamura T."/>
        </authorList>
    </citation>
    <scope>NUCLEOTIDE SEQUENCE [LARGE SCALE GENOMIC DNA]</scope>
    <source>
        <strain evidence="5 6">NBRC 107359</strain>
    </source>
</reference>
<evidence type="ECO:0000256" key="3">
    <source>
        <dbReference type="PIRSR" id="PIRSR605502-1"/>
    </source>
</evidence>
<organism evidence="5 6">
    <name type="scientific">Catellatospora coxensis</name>
    <dbReference type="NCBI Taxonomy" id="310354"/>
    <lineage>
        <taxon>Bacteria</taxon>
        <taxon>Bacillati</taxon>
        <taxon>Actinomycetota</taxon>
        <taxon>Actinomycetes</taxon>
        <taxon>Micromonosporales</taxon>
        <taxon>Micromonosporaceae</taxon>
        <taxon>Catellatospora</taxon>
    </lineage>
</organism>